<evidence type="ECO:0000313" key="3">
    <source>
        <dbReference type="Proteomes" id="UP000185003"/>
    </source>
</evidence>
<dbReference type="Pfam" id="PF00903">
    <property type="entry name" value="Glyoxalase"/>
    <property type="match status" value="1"/>
</dbReference>
<name>A0A1N6F6P4_9BACT</name>
<dbReference type="PANTHER" id="PTHR36437">
    <property type="entry name" value="GLYOXALASE/BLEOMYCIN RESISTANCE PROTEIN/DIOXYGENASE"/>
    <property type="match status" value="1"/>
</dbReference>
<dbReference type="InterPro" id="IPR004360">
    <property type="entry name" value="Glyas_Fos-R_dOase_dom"/>
</dbReference>
<evidence type="ECO:0000313" key="2">
    <source>
        <dbReference type="EMBL" id="SIN90940.1"/>
    </source>
</evidence>
<proteinExistence type="predicted"/>
<organism evidence="2 3">
    <name type="scientific">Chitinophaga niabensis</name>
    <dbReference type="NCBI Taxonomy" id="536979"/>
    <lineage>
        <taxon>Bacteria</taxon>
        <taxon>Pseudomonadati</taxon>
        <taxon>Bacteroidota</taxon>
        <taxon>Chitinophagia</taxon>
        <taxon>Chitinophagales</taxon>
        <taxon>Chitinophagaceae</taxon>
        <taxon>Chitinophaga</taxon>
    </lineage>
</organism>
<dbReference type="OrthoDB" id="9794917at2"/>
<feature type="domain" description="VOC" evidence="1">
    <location>
        <begin position="2"/>
        <end position="125"/>
    </location>
</feature>
<dbReference type="RefSeq" id="WP_074239140.1">
    <property type="nucleotide sequence ID" value="NZ_FSRA01000001.1"/>
</dbReference>
<dbReference type="STRING" id="536979.SAMN04488055_2049"/>
<dbReference type="SUPFAM" id="SSF54593">
    <property type="entry name" value="Glyoxalase/Bleomycin resistance protein/Dihydroxybiphenyl dioxygenase"/>
    <property type="match status" value="1"/>
</dbReference>
<dbReference type="PANTHER" id="PTHR36437:SF2">
    <property type="entry name" value="GLYOXALASE_BLEOMYCIN RESISTANCE PROTEIN_DIOXYGENASE"/>
    <property type="match status" value="1"/>
</dbReference>
<protein>
    <recommendedName>
        <fullName evidence="1">VOC domain-containing protein</fullName>
    </recommendedName>
</protein>
<keyword evidence="3" id="KW-1185">Reference proteome</keyword>
<dbReference type="PROSITE" id="PS51819">
    <property type="entry name" value="VOC"/>
    <property type="match status" value="1"/>
</dbReference>
<gene>
    <name evidence="2" type="ORF">SAMN04488055_2049</name>
</gene>
<reference evidence="2 3" key="1">
    <citation type="submission" date="2016-11" db="EMBL/GenBank/DDBJ databases">
        <authorList>
            <person name="Jaros S."/>
            <person name="Januszkiewicz K."/>
            <person name="Wedrychowicz H."/>
        </authorList>
    </citation>
    <scope>NUCLEOTIDE SEQUENCE [LARGE SCALE GENOMIC DNA]</scope>
    <source>
        <strain evidence="2 3">DSM 24787</strain>
    </source>
</reference>
<dbReference type="Gene3D" id="3.10.180.10">
    <property type="entry name" value="2,3-Dihydroxybiphenyl 1,2-Dioxygenase, domain 1"/>
    <property type="match status" value="1"/>
</dbReference>
<accession>A0A1N6F6P4</accession>
<dbReference type="Proteomes" id="UP000185003">
    <property type="component" value="Unassembled WGS sequence"/>
</dbReference>
<sequence>MKLGMVSIFVYNPIEAFKFYTEVLGFEEKMYMPEAHVAIVTAPDGPDGPLILLEPTENPIAKNYHTQLYEANIPCMVFSVENIDGEYNRLKQKGVVFTKEPQKTEYGSEAIFDDTCGNLIQLHQL</sequence>
<dbReference type="AlphaFoldDB" id="A0A1N6F6P4"/>
<dbReference type="InterPro" id="IPR029068">
    <property type="entry name" value="Glyas_Bleomycin-R_OHBP_Dase"/>
</dbReference>
<dbReference type="EMBL" id="FSRA01000001">
    <property type="protein sequence ID" value="SIN90940.1"/>
    <property type="molecule type" value="Genomic_DNA"/>
</dbReference>
<dbReference type="InterPro" id="IPR037523">
    <property type="entry name" value="VOC_core"/>
</dbReference>
<evidence type="ECO:0000259" key="1">
    <source>
        <dbReference type="PROSITE" id="PS51819"/>
    </source>
</evidence>